<dbReference type="EMBL" id="BRXW01000318">
    <property type="protein sequence ID" value="GMI18060.1"/>
    <property type="molecule type" value="Genomic_DNA"/>
</dbReference>
<feature type="region of interest" description="Disordered" evidence="1">
    <location>
        <begin position="1"/>
        <end position="29"/>
    </location>
</feature>
<feature type="compositionally biased region" description="Basic and acidic residues" evidence="1">
    <location>
        <begin position="530"/>
        <end position="543"/>
    </location>
</feature>
<proteinExistence type="predicted"/>
<organism evidence="2 3">
    <name type="scientific">Triparma laevis f. longispina</name>
    <dbReference type="NCBI Taxonomy" id="1714387"/>
    <lineage>
        <taxon>Eukaryota</taxon>
        <taxon>Sar</taxon>
        <taxon>Stramenopiles</taxon>
        <taxon>Ochrophyta</taxon>
        <taxon>Bolidophyceae</taxon>
        <taxon>Parmales</taxon>
        <taxon>Triparmaceae</taxon>
        <taxon>Triparma</taxon>
    </lineage>
</organism>
<gene>
    <name evidence="2" type="ORF">TrLO_g4476</name>
</gene>
<keyword evidence="3" id="KW-1185">Reference proteome</keyword>
<dbReference type="Proteomes" id="UP001165122">
    <property type="component" value="Unassembled WGS sequence"/>
</dbReference>
<dbReference type="AlphaFoldDB" id="A0A9W7FTW1"/>
<evidence type="ECO:0000313" key="2">
    <source>
        <dbReference type="EMBL" id="GMI18060.1"/>
    </source>
</evidence>
<feature type="region of interest" description="Disordered" evidence="1">
    <location>
        <begin position="530"/>
        <end position="557"/>
    </location>
</feature>
<feature type="region of interest" description="Disordered" evidence="1">
    <location>
        <begin position="54"/>
        <end position="130"/>
    </location>
</feature>
<dbReference type="OrthoDB" id="206575at2759"/>
<feature type="compositionally biased region" description="Low complexity" evidence="1">
    <location>
        <begin position="54"/>
        <end position="64"/>
    </location>
</feature>
<accession>A0A9W7FTW1</accession>
<reference evidence="3" key="1">
    <citation type="journal article" date="2023" name="Commun. Biol.">
        <title>Genome analysis of Parmales, the sister group of diatoms, reveals the evolutionary specialization of diatoms from phago-mixotrophs to photoautotrophs.</title>
        <authorList>
            <person name="Ban H."/>
            <person name="Sato S."/>
            <person name="Yoshikawa S."/>
            <person name="Yamada K."/>
            <person name="Nakamura Y."/>
            <person name="Ichinomiya M."/>
            <person name="Sato N."/>
            <person name="Blanc-Mathieu R."/>
            <person name="Endo H."/>
            <person name="Kuwata A."/>
            <person name="Ogata H."/>
        </authorList>
    </citation>
    <scope>NUCLEOTIDE SEQUENCE [LARGE SCALE GENOMIC DNA]</scope>
    <source>
        <strain evidence="3">NIES 3700</strain>
    </source>
</reference>
<comment type="caution">
    <text evidence="2">The sequence shown here is derived from an EMBL/GenBank/DDBJ whole genome shotgun (WGS) entry which is preliminary data.</text>
</comment>
<feature type="compositionally biased region" description="Basic and acidic residues" evidence="1">
    <location>
        <begin position="248"/>
        <end position="259"/>
    </location>
</feature>
<feature type="compositionally biased region" description="Low complexity" evidence="1">
    <location>
        <begin position="545"/>
        <end position="557"/>
    </location>
</feature>
<feature type="compositionally biased region" description="Acidic residues" evidence="1">
    <location>
        <begin position="1"/>
        <end position="13"/>
    </location>
</feature>
<protein>
    <submittedName>
        <fullName evidence="2">Uncharacterized protein</fullName>
    </submittedName>
</protein>
<evidence type="ECO:0000256" key="1">
    <source>
        <dbReference type="SAM" id="MobiDB-lite"/>
    </source>
</evidence>
<evidence type="ECO:0000313" key="3">
    <source>
        <dbReference type="Proteomes" id="UP001165122"/>
    </source>
</evidence>
<feature type="compositionally biased region" description="Basic and acidic residues" evidence="1">
    <location>
        <begin position="87"/>
        <end position="115"/>
    </location>
</feature>
<feature type="region of interest" description="Disordered" evidence="1">
    <location>
        <begin position="239"/>
        <end position="259"/>
    </location>
</feature>
<sequence>MSDNSYSDEDFEEASPPASPTPLGSELASKSELLSLQQLLAKARNTFSDLKENLNTMDTTNLDTESIPSPVPKDANPRYAMVTPSPRKYDRDSWIKANRGEGQERKPTSEEERVVSTKTGDPAPGLSTHVTVIRKKAPAVSFAPPSYVERVVPKVPPKKKPITKKGKREEWDARIAARREIREHDPALEGKMTAWRRASTDFREEQVGHNNVNLRGTSFAPPPDVDAIEVRVKPEREPITKKGKRLKQLAEERGGERGGEETLYEVTPIDTAEFTKKSQAAKFSSSKRDCIPQKFSEKPWHKKMEEIEATGPEIILKPEVAVRALQKRVLGGVIATTGRDTKKVYEDEVARVVFTDNDKAFSNLSKFGKSVQDVKIMEAVSVKKMTPVYTSRETPGPGAYISSALSTGTDTSYMENRRRRRDRMMGRGGTQTETETETEASTIKEGQIRKVAYGVFKAFFKKVSDIPSGWRQMDVEECSKRKKEILRVVGEADVYHLVNGRIRGVAHGGDVDSGQFDTFGVKKKFEEKVEKLDDRGRKQRDPWNDDSSNSNSSYSSYSLANTSVSSAVARKKQKELDDRDNMGWILLTTTSEVGGAKKKSGGYSFAPKRNAGVTWKNRKILAHRKALTVQEKTIGAGFYDVNFKAVEKDVKGVPAFERAALAKKKEEERQKTNANLAVRRAQDILAEQSRAEYLKTQLPQKWVQEKETDDNVVGITKPVFSYKEPTPLPKQAVEKKKLDEMAEAARQTYLSTQMPKDWTVKTVPSEQQRLYKNIGRDSVVVKEDIDGVLIPLRVAFTEDVTALKSPTGASRGPGKYDPYKSTEFDPERDIMRESTMALATSRYDAAGPFGERPENALVEEMGDFGGREGDRLLLDVETAQMKLRESVKGGVIGVAGMDDLEEGGEG</sequence>
<feature type="region of interest" description="Disordered" evidence="1">
    <location>
        <begin position="410"/>
        <end position="441"/>
    </location>
</feature>
<feature type="non-terminal residue" evidence="2">
    <location>
        <position position="906"/>
    </location>
</feature>
<name>A0A9W7FTW1_9STRA</name>